<dbReference type="Gene3D" id="3.10.105.10">
    <property type="entry name" value="Dipeptide-binding Protein, Domain 3"/>
    <property type="match status" value="1"/>
</dbReference>
<name>X1PM51_9ZZZZ</name>
<feature type="non-terminal residue" evidence="5">
    <location>
        <position position="1"/>
    </location>
</feature>
<proteinExistence type="inferred from homology"/>
<keyword evidence="3" id="KW-0732">Signal</keyword>
<comment type="caution">
    <text evidence="5">The sequence shown here is derived from an EMBL/GenBank/DDBJ whole genome shotgun (WGS) entry which is preliminary data.</text>
</comment>
<dbReference type="PANTHER" id="PTHR30290">
    <property type="entry name" value="PERIPLASMIC BINDING COMPONENT OF ABC TRANSPORTER"/>
    <property type="match status" value="1"/>
</dbReference>
<evidence type="ECO:0000256" key="2">
    <source>
        <dbReference type="ARBA" id="ARBA00022448"/>
    </source>
</evidence>
<sequence>LQVTFTKFNCDWAPTFGYAHLAMLYPPEEFEAGDSDWRNQVGTGAFILTEYVTNSHAAYRRNPDWWDSEKIIDGKAYDTPFIDKLIFPVMLDKSTQIAALRTGSLDVANTINMLYEDTLASTSPDLILHKYRGGNALIMTFMCGHGPLADKNVRRALWIGT</sequence>
<dbReference type="AlphaFoldDB" id="X1PM51"/>
<feature type="domain" description="Solute-binding protein family 5" evidence="4">
    <location>
        <begin position="16"/>
        <end position="158"/>
    </location>
</feature>
<evidence type="ECO:0000256" key="1">
    <source>
        <dbReference type="ARBA" id="ARBA00005695"/>
    </source>
</evidence>
<dbReference type="InterPro" id="IPR039424">
    <property type="entry name" value="SBP_5"/>
</dbReference>
<dbReference type="SUPFAM" id="SSF53850">
    <property type="entry name" value="Periplasmic binding protein-like II"/>
    <property type="match status" value="1"/>
</dbReference>
<organism evidence="5">
    <name type="scientific">marine sediment metagenome</name>
    <dbReference type="NCBI Taxonomy" id="412755"/>
    <lineage>
        <taxon>unclassified sequences</taxon>
        <taxon>metagenomes</taxon>
        <taxon>ecological metagenomes</taxon>
    </lineage>
</organism>
<reference evidence="5" key="1">
    <citation type="journal article" date="2014" name="Front. Microbiol.">
        <title>High frequency of phylogenetically diverse reductive dehalogenase-homologous genes in deep subseafloor sedimentary metagenomes.</title>
        <authorList>
            <person name="Kawai M."/>
            <person name="Futagami T."/>
            <person name="Toyoda A."/>
            <person name="Takaki Y."/>
            <person name="Nishi S."/>
            <person name="Hori S."/>
            <person name="Arai W."/>
            <person name="Tsubouchi T."/>
            <person name="Morono Y."/>
            <person name="Uchiyama I."/>
            <person name="Ito T."/>
            <person name="Fujiyama A."/>
            <person name="Inagaki F."/>
            <person name="Takami H."/>
        </authorList>
    </citation>
    <scope>NUCLEOTIDE SEQUENCE</scope>
    <source>
        <strain evidence="5">Expedition CK06-06</strain>
    </source>
</reference>
<dbReference type="PANTHER" id="PTHR30290:SF9">
    <property type="entry name" value="OLIGOPEPTIDE-BINDING PROTEIN APPA"/>
    <property type="match status" value="1"/>
</dbReference>
<dbReference type="InterPro" id="IPR000914">
    <property type="entry name" value="SBP_5_dom"/>
</dbReference>
<dbReference type="Pfam" id="PF00496">
    <property type="entry name" value="SBP_bac_5"/>
    <property type="match status" value="1"/>
</dbReference>
<protein>
    <recommendedName>
        <fullName evidence="4">Solute-binding protein family 5 domain-containing protein</fullName>
    </recommendedName>
</protein>
<feature type="non-terminal residue" evidence="5">
    <location>
        <position position="161"/>
    </location>
</feature>
<evidence type="ECO:0000313" key="5">
    <source>
        <dbReference type="EMBL" id="GAI56928.1"/>
    </source>
</evidence>
<dbReference type="GO" id="GO:1904680">
    <property type="term" value="F:peptide transmembrane transporter activity"/>
    <property type="evidence" value="ECO:0007669"/>
    <property type="project" value="TreeGrafter"/>
</dbReference>
<evidence type="ECO:0000256" key="3">
    <source>
        <dbReference type="ARBA" id="ARBA00022729"/>
    </source>
</evidence>
<comment type="similarity">
    <text evidence="1">Belongs to the bacterial solute-binding protein 5 family.</text>
</comment>
<evidence type="ECO:0000259" key="4">
    <source>
        <dbReference type="Pfam" id="PF00496"/>
    </source>
</evidence>
<gene>
    <name evidence="5" type="ORF">S06H3_61992</name>
</gene>
<dbReference type="GO" id="GO:0015833">
    <property type="term" value="P:peptide transport"/>
    <property type="evidence" value="ECO:0007669"/>
    <property type="project" value="TreeGrafter"/>
</dbReference>
<dbReference type="EMBL" id="BARV01040762">
    <property type="protein sequence ID" value="GAI56928.1"/>
    <property type="molecule type" value="Genomic_DNA"/>
</dbReference>
<accession>X1PM51</accession>
<dbReference type="Gene3D" id="3.40.190.10">
    <property type="entry name" value="Periplasmic binding protein-like II"/>
    <property type="match status" value="1"/>
</dbReference>
<keyword evidence="2" id="KW-0813">Transport</keyword>